<reference evidence="3" key="1">
    <citation type="submission" date="2016-10" db="EMBL/GenBank/DDBJ databases">
        <authorList>
            <person name="Varghese N."/>
            <person name="Submissions S."/>
        </authorList>
    </citation>
    <scope>NUCLEOTIDE SEQUENCE [LARGE SCALE GENOMIC DNA]</scope>
    <source>
        <strain evidence="3">CGMCC 4.3568</strain>
    </source>
</reference>
<feature type="transmembrane region" description="Helical" evidence="1">
    <location>
        <begin position="21"/>
        <end position="44"/>
    </location>
</feature>
<dbReference type="RefSeq" id="WP_091671346.1">
    <property type="nucleotide sequence ID" value="NZ_FOKG01000003.1"/>
</dbReference>
<evidence type="ECO:0000256" key="1">
    <source>
        <dbReference type="SAM" id="Phobius"/>
    </source>
</evidence>
<feature type="transmembrane region" description="Helical" evidence="1">
    <location>
        <begin position="64"/>
        <end position="89"/>
    </location>
</feature>
<dbReference type="AlphaFoldDB" id="A0A1I0XIT4"/>
<name>A0A1I0XIT4_9PSEU</name>
<dbReference type="OrthoDB" id="3614409at2"/>
<keyword evidence="1" id="KW-0812">Transmembrane</keyword>
<feature type="transmembrane region" description="Helical" evidence="1">
    <location>
        <begin position="129"/>
        <end position="150"/>
    </location>
</feature>
<evidence type="ECO:0008006" key="4">
    <source>
        <dbReference type="Google" id="ProtNLM"/>
    </source>
</evidence>
<sequence length="241" mass="25028">MGDMGARRAEVVSQDASRTRPWVVTSASAIGWALFTMVILHVVSSHDPVLDTISSYAFTERGSGLLEASVLSLAIGSLALLGALLAAGVAMGQTGALLLITWSFGLATAALFPADFADTVDVTTGRVHQYASLLAFLSLPGVGFAIADRLRDVAGMERSRVLLLRASWIGVLSLGVFGLSYALNAIGDVPVLQQLSATLPVGLAQRMTLLTDLALLTTLVLVAAKAPGASASTTKQGQLRH</sequence>
<protein>
    <recommendedName>
        <fullName evidence="4">DUF998 domain-containing protein</fullName>
    </recommendedName>
</protein>
<evidence type="ECO:0000313" key="2">
    <source>
        <dbReference type="EMBL" id="SFB00336.1"/>
    </source>
</evidence>
<keyword evidence="3" id="KW-1185">Reference proteome</keyword>
<feature type="transmembrane region" description="Helical" evidence="1">
    <location>
        <begin position="162"/>
        <end position="183"/>
    </location>
</feature>
<keyword evidence="1" id="KW-1133">Transmembrane helix</keyword>
<feature type="transmembrane region" description="Helical" evidence="1">
    <location>
        <begin position="203"/>
        <end position="224"/>
    </location>
</feature>
<feature type="transmembrane region" description="Helical" evidence="1">
    <location>
        <begin position="96"/>
        <end position="117"/>
    </location>
</feature>
<keyword evidence="1" id="KW-0472">Membrane</keyword>
<dbReference type="Pfam" id="PF06197">
    <property type="entry name" value="DUF998"/>
    <property type="match status" value="1"/>
</dbReference>
<organism evidence="2 3">
    <name type="scientific">Amycolatopsis marina</name>
    <dbReference type="NCBI Taxonomy" id="490629"/>
    <lineage>
        <taxon>Bacteria</taxon>
        <taxon>Bacillati</taxon>
        <taxon>Actinomycetota</taxon>
        <taxon>Actinomycetes</taxon>
        <taxon>Pseudonocardiales</taxon>
        <taxon>Pseudonocardiaceae</taxon>
        <taxon>Amycolatopsis</taxon>
    </lineage>
</organism>
<accession>A0A1I0XIT4</accession>
<dbReference type="EMBL" id="FOKG01000003">
    <property type="protein sequence ID" value="SFB00336.1"/>
    <property type="molecule type" value="Genomic_DNA"/>
</dbReference>
<proteinExistence type="predicted"/>
<dbReference type="STRING" id="490629.SAMN05216266_103209"/>
<dbReference type="InterPro" id="IPR009339">
    <property type="entry name" value="DUF998"/>
</dbReference>
<evidence type="ECO:0000313" key="3">
    <source>
        <dbReference type="Proteomes" id="UP000243799"/>
    </source>
</evidence>
<gene>
    <name evidence="2" type="ORF">SAMN05216266_103209</name>
</gene>
<dbReference type="Proteomes" id="UP000243799">
    <property type="component" value="Unassembled WGS sequence"/>
</dbReference>